<feature type="compositionally biased region" description="Polar residues" evidence="1">
    <location>
        <begin position="124"/>
        <end position="134"/>
    </location>
</feature>
<evidence type="ECO:0000256" key="1">
    <source>
        <dbReference type="SAM" id="MobiDB-lite"/>
    </source>
</evidence>
<organism evidence="2 3">
    <name type="scientific">Penicillium daleae</name>
    <dbReference type="NCBI Taxonomy" id="63821"/>
    <lineage>
        <taxon>Eukaryota</taxon>
        <taxon>Fungi</taxon>
        <taxon>Dikarya</taxon>
        <taxon>Ascomycota</taxon>
        <taxon>Pezizomycotina</taxon>
        <taxon>Eurotiomycetes</taxon>
        <taxon>Eurotiomycetidae</taxon>
        <taxon>Eurotiales</taxon>
        <taxon>Aspergillaceae</taxon>
        <taxon>Penicillium</taxon>
    </lineage>
</organism>
<evidence type="ECO:0000313" key="3">
    <source>
        <dbReference type="Proteomes" id="UP001213681"/>
    </source>
</evidence>
<proteinExistence type="predicted"/>
<reference evidence="2" key="1">
    <citation type="submission" date="2022-12" db="EMBL/GenBank/DDBJ databases">
        <authorList>
            <person name="Petersen C."/>
        </authorList>
    </citation>
    <scope>NUCLEOTIDE SEQUENCE</scope>
    <source>
        <strain evidence="2">IBT 16125</strain>
    </source>
</reference>
<dbReference type="RefSeq" id="XP_056769241.1">
    <property type="nucleotide sequence ID" value="XM_056905134.1"/>
</dbReference>
<gene>
    <name evidence="2" type="ORF">N7458_001751</name>
</gene>
<feature type="compositionally biased region" description="Polar residues" evidence="1">
    <location>
        <begin position="603"/>
        <end position="618"/>
    </location>
</feature>
<feature type="compositionally biased region" description="Pro residues" evidence="1">
    <location>
        <begin position="1"/>
        <end position="10"/>
    </location>
</feature>
<protein>
    <submittedName>
        <fullName evidence="2">Uncharacterized protein</fullName>
    </submittedName>
</protein>
<sequence length="887" mass="99470">MADPPTPPHTPASSSKGTPNVIQGDVNYTGLQNDGGVITGNVAGFNTIVGTLNLTVDSAADLTNNIQSFTARVATAAERLRDAETRIRATSQLLSSIRDLVIARAAKEGINIGRDFKLQDGEQTETGSVNSPNDGGNATGEGERGGVDPSQPRGTGGTVPGPTILEKPCFRDLVNASQSAADRFERINIKIHEAFSSIEPMQRGRPKVELSEDDRMKFFLTERDIDDMERHIESHKLEVHIALTAFEATMGDKRSEAIQLVILEMFKEIQRIGEYFFNRNRTSPQPPQDPHRSNPIFDPYSWQRTYHHARPFIFPDLSRLTSLYLGWTFTKGRPPYVQINTSTTQSSWRWAICSQMALSTEELFLKVLAQTTKRSKLRRTIQDDCKDLLKTSTQRMLVDNLLREQNENLSIHYPFLALKLAGLSCKTRRIGFFTHETKSINVILKTEWDPDHPRHGPIPPGGGGGPPPPPPGFGGPPYGPGRRLGGGGGGNGPGYPPGGGHSDTIHPHGPGHTSQGPQHTPQHTPGQAKPFSKSHSQPEVHHSHPHVTPTISDPEIVSREPRMYIVRKKDKSKTTEPDNESTRRVFVRDRHGHRKIEIENRRPTSSHTDYIDGPSTSARPDHAPPPPPPPGPYNHFYKSHAQEQYIPAHSRTRVPVPPPPPPPRPFFETVYSSDTEPREFFQRPSRPAPESMHPPTQEMTHEQEKKVIDEIFAEWEDGVHGTPTSPSNTNATRKEKEKMEREDRANKNRTSSAHVPRIGPTRRMMLEVEHEAQTQEKIEKMIRETHVLEEPDYQRSHSFEKERRYRSGVDVSTDSDVDSEKDKRYSETERYYQNPPGHPEVIIPGPSRRHESSAPEIHVRERQYVRVDGADPSGRLRDGMSTLESPL</sequence>
<name>A0AAD6CBL4_9EURO</name>
<accession>A0AAD6CBL4</accession>
<feature type="compositionally biased region" description="Pro residues" evidence="1">
    <location>
        <begin position="623"/>
        <end position="632"/>
    </location>
</feature>
<dbReference type="GeneID" id="81595377"/>
<reference evidence="2" key="2">
    <citation type="journal article" date="2023" name="IMA Fungus">
        <title>Comparative genomic study of the Penicillium genus elucidates a diverse pangenome and 15 lateral gene transfer events.</title>
        <authorList>
            <person name="Petersen C."/>
            <person name="Sorensen T."/>
            <person name="Nielsen M.R."/>
            <person name="Sondergaard T.E."/>
            <person name="Sorensen J.L."/>
            <person name="Fitzpatrick D.A."/>
            <person name="Frisvad J.C."/>
            <person name="Nielsen K.L."/>
        </authorList>
    </citation>
    <scope>NUCLEOTIDE SEQUENCE</scope>
    <source>
        <strain evidence="2">IBT 16125</strain>
    </source>
</reference>
<feature type="compositionally biased region" description="Basic and acidic residues" evidence="1">
    <location>
        <begin position="732"/>
        <end position="746"/>
    </location>
</feature>
<feature type="compositionally biased region" description="Basic and acidic residues" evidence="1">
    <location>
        <begin position="572"/>
        <end position="602"/>
    </location>
</feature>
<comment type="caution">
    <text evidence="2">The sequence shown here is derived from an EMBL/GenBank/DDBJ whole genome shotgun (WGS) entry which is preliminary data.</text>
</comment>
<dbReference type="Proteomes" id="UP001213681">
    <property type="component" value="Unassembled WGS sequence"/>
</dbReference>
<feature type="compositionally biased region" description="Basic and acidic residues" evidence="1">
    <location>
        <begin position="785"/>
        <end position="807"/>
    </location>
</feature>
<feature type="region of interest" description="Disordered" evidence="1">
    <location>
        <begin position="116"/>
        <end position="164"/>
    </location>
</feature>
<dbReference type="EMBL" id="JAPVEA010000002">
    <property type="protein sequence ID" value="KAJ5460199.1"/>
    <property type="molecule type" value="Genomic_DNA"/>
</dbReference>
<feature type="compositionally biased region" description="Polar residues" evidence="1">
    <location>
        <begin position="512"/>
        <end position="525"/>
    </location>
</feature>
<feature type="region of interest" description="Disordered" evidence="1">
    <location>
        <begin position="785"/>
        <end position="887"/>
    </location>
</feature>
<feature type="compositionally biased region" description="Polar residues" evidence="1">
    <location>
        <begin position="12"/>
        <end position="21"/>
    </location>
</feature>
<evidence type="ECO:0000313" key="2">
    <source>
        <dbReference type="EMBL" id="KAJ5460199.1"/>
    </source>
</evidence>
<dbReference type="AlphaFoldDB" id="A0AAD6CBL4"/>
<feature type="region of interest" description="Disordered" evidence="1">
    <location>
        <begin position="1"/>
        <end position="21"/>
    </location>
</feature>
<feature type="compositionally biased region" description="Basic and acidic residues" evidence="1">
    <location>
        <begin position="848"/>
        <end position="878"/>
    </location>
</feature>
<feature type="compositionally biased region" description="Gly residues" evidence="1">
    <location>
        <begin position="482"/>
        <end position="501"/>
    </location>
</feature>
<feature type="compositionally biased region" description="Pro residues" evidence="1">
    <location>
        <begin position="456"/>
        <end position="479"/>
    </location>
</feature>
<keyword evidence="3" id="KW-1185">Reference proteome</keyword>
<feature type="region of interest" description="Disordered" evidence="1">
    <location>
        <begin position="445"/>
        <end position="703"/>
    </location>
</feature>
<feature type="region of interest" description="Disordered" evidence="1">
    <location>
        <begin position="716"/>
        <end position="764"/>
    </location>
</feature>
<feature type="compositionally biased region" description="Pro residues" evidence="1">
    <location>
        <begin position="655"/>
        <end position="665"/>
    </location>
</feature>
<feature type="compositionally biased region" description="Basic and acidic residues" evidence="1">
    <location>
        <begin position="818"/>
        <end position="830"/>
    </location>
</feature>
<feature type="compositionally biased region" description="Polar residues" evidence="1">
    <location>
        <begin position="722"/>
        <end position="731"/>
    </location>
</feature>